<evidence type="ECO:0000313" key="1">
    <source>
        <dbReference type="EMBL" id="SUX78412.1"/>
    </source>
</evidence>
<dbReference type="EMBL" id="UIGT01000001">
    <property type="protein sequence ID" value="SUX78412.1"/>
    <property type="molecule type" value="Genomic_DNA"/>
</dbReference>
<gene>
    <name evidence="1" type="ORF">NCTC8782_00868</name>
</gene>
<evidence type="ECO:0000313" key="2">
    <source>
        <dbReference type="Proteomes" id="UP000255286"/>
    </source>
</evidence>
<dbReference type="InterPro" id="IPR036597">
    <property type="entry name" value="Fido-like_dom_sf"/>
</dbReference>
<dbReference type="Gene3D" id="1.10.3290.10">
    <property type="entry name" value="Fido-like domain"/>
    <property type="match status" value="1"/>
</dbReference>
<reference evidence="1 2" key="1">
    <citation type="submission" date="2018-06" db="EMBL/GenBank/DDBJ databases">
        <authorList>
            <consortium name="Pathogen Informatics"/>
            <person name="Doyle S."/>
        </authorList>
    </citation>
    <scope>NUCLEOTIDE SEQUENCE [LARGE SCALE GENOMIC DNA]</scope>
    <source>
        <strain evidence="1 2">NCTC8782</strain>
    </source>
</reference>
<proteinExistence type="predicted"/>
<dbReference type="Proteomes" id="UP000255286">
    <property type="component" value="Unassembled WGS sequence"/>
</dbReference>
<dbReference type="AlphaFoldDB" id="A0A9Q8E758"/>
<organism evidence="1 2">
    <name type="scientific">Citrobacter youngae</name>
    <dbReference type="NCBI Taxonomy" id="133448"/>
    <lineage>
        <taxon>Bacteria</taxon>
        <taxon>Pseudomonadati</taxon>
        <taxon>Pseudomonadota</taxon>
        <taxon>Gammaproteobacteria</taxon>
        <taxon>Enterobacterales</taxon>
        <taxon>Enterobacteriaceae</taxon>
        <taxon>Citrobacter</taxon>
        <taxon>Citrobacter freundii complex</taxon>
    </lineage>
</organism>
<protein>
    <submittedName>
        <fullName evidence="1">Uncharacterized protein</fullName>
    </submittedName>
</protein>
<name>A0A9Q8E758_9ENTR</name>
<accession>A0A9Q8E758</accession>
<comment type="caution">
    <text evidence="1">The sequence shown here is derived from an EMBL/GenBank/DDBJ whole genome shotgun (WGS) entry which is preliminary data.</text>
</comment>
<sequence length="121" mass="13412">MSVCELVDKRATRLALKEFTTRLRGAGKELTALSMDEPITSSQLEGANTTMLVARDMLESGRAPRTEDEYMIAGNARLMAEIPELIQEPLTPDLIRRFHAIGMGELTMQITVLENSATPMM</sequence>